<dbReference type="AlphaFoldDB" id="A0A7M5V126"/>
<feature type="chain" id="PRO_5029750093" description="Cnidarian restricted protein" evidence="2">
    <location>
        <begin position="24"/>
        <end position="385"/>
    </location>
</feature>
<reference evidence="3" key="1">
    <citation type="submission" date="2021-01" db="UniProtKB">
        <authorList>
            <consortium name="EnsemblMetazoa"/>
        </authorList>
    </citation>
    <scope>IDENTIFICATION</scope>
</reference>
<dbReference type="EnsemblMetazoa" id="CLYHEMT007549.1">
    <property type="protein sequence ID" value="CLYHEMP007549.1"/>
    <property type="gene ID" value="CLYHEMG007549"/>
</dbReference>
<evidence type="ECO:0008006" key="5">
    <source>
        <dbReference type="Google" id="ProtNLM"/>
    </source>
</evidence>
<evidence type="ECO:0000313" key="4">
    <source>
        <dbReference type="Proteomes" id="UP000594262"/>
    </source>
</evidence>
<evidence type="ECO:0000313" key="3">
    <source>
        <dbReference type="EnsemblMetazoa" id="CLYHEMP007549.1"/>
    </source>
</evidence>
<dbReference type="GeneID" id="136808605"/>
<name>A0A7M5V126_9CNID</name>
<evidence type="ECO:0000256" key="2">
    <source>
        <dbReference type="SAM" id="SignalP"/>
    </source>
</evidence>
<evidence type="ECO:0000256" key="1">
    <source>
        <dbReference type="SAM" id="MobiDB-lite"/>
    </source>
</evidence>
<dbReference type="RefSeq" id="XP_066921244.1">
    <property type="nucleotide sequence ID" value="XM_067065143.1"/>
</dbReference>
<feature type="signal peptide" evidence="2">
    <location>
        <begin position="1"/>
        <end position="23"/>
    </location>
</feature>
<protein>
    <recommendedName>
        <fullName evidence="5">Cnidarian restricted protein</fullName>
    </recommendedName>
</protein>
<feature type="region of interest" description="Disordered" evidence="1">
    <location>
        <begin position="358"/>
        <end position="385"/>
    </location>
</feature>
<keyword evidence="4" id="KW-1185">Reference proteome</keyword>
<dbReference type="Proteomes" id="UP000594262">
    <property type="component" value="Unplaced"/>
</dbReference>
<organism evidence="3 4">
    <name type="scientific">Clytia hemisphaerica</name>
    <dbReference type="NCBI Taxonomy" id="252671"/>
    <lineage>
        <taxon>Eukaryota</taxon>
        <taxon>Metazoa</taxon>
        <taxon>Cnidaria</taxon>
        <taxon>Hydrozoa</taxon>
        <taxon>Hydroidolina</taxon>
        <taxon>Leptothecata</taxon>
        <taxon>Obeliida</taxon>
        <taxon>Clytiidae</taxon>
        <taxon>Clytia</taxon>
    </lineage>
</organism>
<accession>A0A7M5V126</accession>
<proteinExistence type="predicted"/>
<keyword evidence="2" id="KW-0732">Signal</keyword>
<sequence length="385" mass="42876">MVISQFIIVISLILLSICRTTESAALGFRPCDPEKDGPMCHVVGQFGDQCNELNPCARGLYCKRRSHASYYCDNGVEETHQSLKRLLSGCLNNLTSSNEEQNNLPEITAHEMKDLLSSYYLTDDEKAFLADEKHLNGNSKITNNHKFCSLQETAVGVCDLNLKRSCVRASRLENINTRLIDETIGNQTNLPEQKQSTFLYRIDNRLPADLRKAGGFFGVNPISLNHAKLVAPALASLPCEHDELAEFRRLNREPFVLTSKEEYKPAKASPMLVYKLKVPVTLPSKIDNTTESGKRELIFNGKNIQDSQIIGVKSGDDVSFITGLSASFIQGVDFNDGRGFLPMPDAMKRADEMAKMAKKHSKHDSNKEVTVMVPLEDSGKNDESD</sequence>